<dbReference type="PANTHER" id="PTHR30435">
    <property type="entry name" value="FLAGELLAR PROTEIN"/>
    <property type="match status" value="1"/>
</dbReference>
<feature type="domain" description="Flagellar hook protein FlgE/F/G-like D1" evidence="5">
    <location>
        <begin position="63"/>
        <end position="128"/>
    </location>
</feature>
<dbReference type="PANTHER" id="PTHR30435:SF19">
    <property type="entry name" value="FLAGELLAR BASAL-BODY ROD PROTEIN FLGG"/>
    <property type="match status" value="1"/>
</dbReference>
<dbReference type="RefSeq" id="WP_144988961.1">
    <property type="nucleotide sequence ID" value="NZ_CP037920.1"/>
</dbReference>
<dbReference type="Pfam" id="PF22692">
    <property type="entry name" value="LlgE_F_G_D1"/>
    <property type="match status" value="1"/>
</dbReference>
<comment type="similarity">
    <text evidence="2">Belongs to the flagella basal body rod proteins family.</text>
</comment>
<dbReference type="Proteomes" id="UP000318704">
    <property type="component" value="Chromosome"/>
</dbReference>
<accession>A0A517W2F3</accession>
<evidence type="ECO:0000313" key="7">
    <source>
        <dbReference type="Proteomes" id="UP000318704"/>
    </source>
</evidence>
<dbReference type="AlphaFoldDB" id="A0A517W2F3"/>
<evidence type="ECO:0000259" key="5">
    <source>
        <dbReference type="Pfam" id="PF22692"/>
    </source>
</evidence>
<reference evidence="6 7" key="1">
    <citation type="submission" date="2019-03" db="EMBL/GenBank/DDBJ databases">
        <title>Deep-cultivation of Planctomycetes and their phenomic and genomic characterization uncovers novel biology.</title>
        <authorList>
            <person name="Wiegand S."/>
            <person name="Jogler M."/>
            <person name="Boedeker C."/>
            <person name="Pinto D."/>
            <person name="Vollmers J."/>
            <person name="Rivas-Marin E."/>
            <person name="Kohn T."/>
            <person name="Peeters S.H."/>
            <person name="Heuer A."/>
            <person name="Rast P."/>
            <person name="Oberbeckmann S."/>
            <person name="Bunk B."/>
            <person name="Jeske O."/>
            <person name="Meyerdierks A."/>
            <person name="Storesund J.E."/>
            <person name="Kallscheuer N."/>
            <person name="Luecker S."/>
            <person name="Lage O.M."/>
            <person name="Pohl T."/>
            <person name="Merkel B.J."/>
            <person name="Hornburger P."/>
            <person name="Mueller R.-W."/>
            <person name="Bruemmer F."/>
            <person name="Labrenz M."/>
            <person name="Spormann A.M."/>
            <person name="Op den Camp H."/>
            <person name="Overmann J."/>
            <person name="Amann R."/>
            <person name="Jetten M.S.M."/>
            <person name="Mascher T."/>
            <person name="Medema M.H."/>
            <person name="Devos D.P."/>
            <person name="Kaster A.-K."/>
            <person name="Ovreas L."/>
            <person name="Rohde M."/>
            <person name="Galperin M.Y."/>
            <person name="Jogler C."/>
        </authorList>
    </citation>
    <scope>NUCLEOTIDE SEQUENCE [LARGE SCALE GENOMIC DNA]</scope>
    <source>
        <strain evidence="6 7">V144</strain>
    </source>
</reference>
<name>A0A517W2F3_9PLAN</name>
<feature type="region of interest" description="Disordered" evidence="4">
    <location>
        <begin position="164"/>
        <end position="183"/>
    </location>
</feature>
<dbReference type="KEGG" id="gaw:V144x_49500"/>
<organism evidence="6 7">
    <name type="scientific">Gimesia aquarii</name>
    <dbReference type="NCBI Taxonomy" id="2527964"/>
    <lineage>
        <taxon>Bacteria</taxon>
        <taxon>Pseudomonadati</taxon>
        <taxon>Planctomycetota</taxon>
        <taxon>Planctomycetia</taxon>
        <taxon>Planctomycetales</taxon>
        <taxon>Planctomycetaceae</taxon>
        <taxon>Gimesia</taxon>
    </lineage>
</organism>
<dbReference type="EMBL" id="CP037920">
    <property type="protein sequence ID" value="QDT99439.1"/>
    <property type="molecule type" value="Genomic_DNA"/>
</dbReference>
<gene>
    <name evidence="6" type="primary">flgG_2</name>
    <name evidence="6" type="ORF">V144x_49500</name>
</gene>
<proteinExistence type="inferred from homology"/>
<keyword evidence="6" id="KW-0969">Cilium</keyword>
<evidence type="ECO:0000256" key="2">
    <source>
        <dbReference type="ARBA" id="ARBA00009677"/>
    </source>
</evidence>
<evidence type="ECO:0000256" key="4">
    <source>
        <dbReference type="SAM" id="MobiDB-lite"/>
    </source>
</evidence>
<protein>
    <submittedName>
        <fullName evidence="6">Flagellar basal-body rod protein FlgG</fullName>
    </submittedName>
</protein>
<dbReference type="GO" id="GO:0071978">
    <property type="term" value="P:bacterial-type flagellum-dependent swarming motility"/>
    <property type="evidence" value="ECO:0007669"/>
    <property type="project" value="TreeGrafter"/>
</dbReference>
<sequence length="215" mass="23608">MSRFWISSILALLSLLFCLGFGALLTTVDTTVISLDVEPSAQGTDRKFAQGALLPSDGMFDIAIEGEGFFQINDEYQTVYTRSGNFTLDENGEFVMASKVKRHSIEPAISIPKDAIHVFISRDGLVSYQRFGETKAQHAGQIQLARFENAKGLIRLDDNLFKETKNSGSPSVGNPGKEGRGQLLQGFLEQSNKDSISEVVKPDSRIMQVAVDEVL</sequence>
<keyword evidence="6" id="KW-0966">Cell projection</keyword>
<dbReference type="InterPro" id="IPR037925">
    <property type="entry name" value="FlgE/F/G-like"/>
</dbReference>
<dbReference type="SUPFAM" id="SSF117143">
    <property type="entry name" value="Flagellar hook protein flgE"/>
    <property type="match status" value="1"/>
</dbReference>
<evidence type="ECO:0000313" key="6">
    <source>
        <dbReference type="EMBL" id="QDT99439.1"/>
    </source>
</evidence>
<keyword evidence="6" id="KW-0282">Flagellum</keyword>
<comment type="subcellular location">
    <subcellularLocation>
        <location evidence="1">Bacterial flagellum basal body</location>
    </subcellularLocation>
</comment>
<evidence type="ECO:0000256" key="1">
    <source>
        <dbReference type="ARBA" id="ARBA00004117"/>
    </source>
</evidence>
<keyword evidence="3" id="KW-0975">Bacterial flagellum</keyword>
<dbReference type="GO" id="GO:0009425">
    <property type="term" value="C:bacterial-type flagellum basal body"/>
    <property type="evidence" value="ECO:0007669"/>
    <property type="project" value="UniProtKB-SubCell"/>
</dbReference>
<dbReference type="InterPro" id="IPR053967">
    <property type="entry name" value="LlgE_F_G-like_D1"/>
</dbReference>
<evidence type="ECO:0000256" key="3">
    <source>
        <dbReference type="ARBA" id="ARBA00023143"/>
    </source>
</evidence>